<dbReference type="InterPro" id="IPR050697">
    <property type="entry name" value="Adenylyl/Guanylyl_Cyclase_3/4"/>
</dbReference>
<dbReference type="GO" id="GO:0035556">
    <property type="term" value="P:intracellular signal transduction"/>
    <property type="evidence" value="ECO:0007669"/>
    <property type="project" value="InterPro"/>
</dbReference>
<reference evidence="9 10" key="1">
    <citation type="submission" date="2019-07" db="EMBL/GenBank/DDBJ databases">
        <title>Genome sequencing of 100 strains of the haloalkaliphilic chemolithoautotrophic sulfur-oxidizing bacterium Thioalkalivibrio.</title>
        <authorList>
            <person name="Muyzer G."/>
        </authorList>
    </citation>
    <scope>NUCLEOTIDE SEQUENCE [LARGE SCALE GENOMIC DNA]</scope>
    <source>
        <strain evidence="9 10">ASO4-4</strain>
    </source>
</reference>
<organism evidence="9 10">
    <name type="scientific">Desulfobotulus alkaliphilus</name>
    <dbReference type="NCBI Taxonomy" id="622671"/>
    <lineage>
        <taxon>Bacteria</taxon>
        <taxon>Pseudomonadati</taxon>
        <taxon>Thermodesulfobacteriota</taxon>
        <taxon>Desulfobacteria</taxon>
        <taxon>Desulfobacterales</taxon>
        <taxon>Desulfobacteraceae</taxon>
        <taxon>Desulfobotulus</taxon>
    </lineage>
</organism>
<dbReference type="GO" id="GO:0030313">
    <property type="term" value="C:cell envelope"/>
    <property type="evidence" value="ECO:0007669"/>
    <property type="project" value="UniProtKB-SubCell"/>
</dbReference>
<dbReference type="InterPro" id="IPR007890">
    <property type="entry name" value="CHASE2"/>
</dbReference>
<keyword evidence="3" id="KW-1003">Cell membrane</keyword>
<dbReference type="PROSITE" id="PS50125">
    <property type="entry name" value="GUANYLATE_CYCLASE_2"/>
    <property type="match status" value="1"/>
</dbReference>
<dbReference type="PANTHER" id="PTHR43081">
    <property type="entry name" value="ADENYLATE CYCLASE, TERMINAL-DIFFERENTIATION SPECIFIC-RELATED"/>
    <property type="match status" value="1"/>
</dbReference>
<evidence type="ECO:0000256" key="1">
    <source>
        <dbReference type="ARBA" id="ARBA00004196"/>
    </source>
</evidence>
<evidence type="ECO:0000256" key="3">
    <source>
        <dbReference type="ARBA" id="ARBA00022475"/>
    </source>
</evidence>
<feature type="transmembrane region" description="Helical" evidence="7">
    <location>
        <begin position="393"/>
        <end position="413"/>
    </location>
</feature>
<evidence type="ECO:0000256" key="2">
    <source>
        <dbReference type="ARBA" id="ARBA00005381"/>
    </source>
</evidence>
<comment type="subcellular location">
    <subcellularLocation>
        <location evidence="1">Cell envelope</location>
    </subcellularLocation>
</comment>
<feature type="transmembrane region" description="Helical" evidence="7">
    <location>
        <begin position="12"/>
        <end position="34"/>
    </location>
</feature>
<dbReference type="InterPro" id="IPR001054">
    <property type="entry name" value="A/G_cyclase"/>
</dbReference>
<evidence type="ECO:0000313" key="9">
    <source>
        <dbReference type="EMBL" id="TWI73217.1"/>
    </source>
</evidence>
<dbReference type="InterPro" id="IPR029787">
    <property type="entry name" value="Nucleotide_cyclase"/>
</dbReference>
<dbReference type="SMART" id="SM00044">
    <property type="entry name" value="CYCc"/>
    <property type="match status" value="1"/>
</dbReference>
<dbReference type="Proteomes" id="UP000318307">
    <property type="component" value="Unassembled WGS sequence"/>
</dbReference>
<dbReference type="Pfam" id="PF00211">
    <property type="entry name" value="Guanylate_cyc"/>
    <property type="match status" value="1"/>
</dbReference>
<dbReference type="PANTHER" id="PTHR43081:SF1">
    <property type="entry name" value="ADENYLATE CYCLASE, TERMINAL-DIFFERENTIATION SPECIFIC"/>
    <property type="match status" value="1"/>
</dbReference>
<evidence type="ECO:0000259" key="8">
    <source>
        <dbReference type="PROSITE" id="PS50125"/>
    </source>
</evidence>
<proteinExistence type="inferred from homology"/>
<sequence length="702" mass="77112">MQSGSSLIRILYRTGLATSLAMALVLMVSFTGLLDRMEWKTFDVRARMMAKPSASTENVVLILVDQNSLDWARETNHLSWPWPREIWAYILDFCQSRGAKAIGLDILFTEPSIYGEYDDAALAAASRRFGSVAGALFLGDSTGAATDYPDRYPQPPPFLGTQPPERKRASLAHGDIAASWGIPGNVGLNPDPDGIYRNVRLFTSFDGKAFPSLGLATWMAAHPHVRPLQDGKTLYLDHRSIFLNSHHEARLRFRGPSRTHPSIPAAAILRAAILEMQGKDAELAEADFLKDAYVLVGYSAPGLHDLTPVPVGGAYPGVEVHATLLDNFLEGDFLRDISNKAFYGLALLLTAFCALIPAAFPAMAAALTALALALLLPATLSFSLYGAGMVLPLLPLMSGTIMASVTVIFINYTTEGKQKRFIKNAFSQYLSPAVIDELLVHPEKLKLGGEKREITIFFSDLEGFTSISEGMDPEDLTSFLNHYLSAMTDIILESGGTVDKYEGDAIIAFWNAPLSLENHADRAVQAALRCQDTLREMADALKKWTQKKVRMRIGINTGDAVVGNLGSSKRFDYTMLGDAVNLAARLEGVNKIFRTYTLISESTASAMGPEILLREIARVKVVGKETPIRIYEPGWAGADDGLLPLFNGAREAFYRGEFRKASEKFLALAEKDGPSRSYAKKCRELMENPPEEWQGIWVMDQK</sequence>
<name>A0A562RVT7_9BACT</name>
<keyword evidence="5 7" id="KW-1133">Transmembrane helix</keyword>
<evidence type="ECO:0000256" key="4">
    <source>
        <dbReference type="ARBA" id="ARBA00022692"/>
    </source>
</evidence>
<keyword evidence="6 7" id="KW-0472">Membrane</keyword>
<feature type="transmembrane region" description="Helical" evidence="7">
    <location>
        <begin position="367"/>
        <end position="387"/>
    </location>
</feature>
<evidence type="ECO:0000313" key="10">
    <source>
        <dbReference type="Proteomes" id="UP000318307"/>
    </source>
</evidence>
<evidence type="ECO:0000256" key="6">
    <source>
        <dbReference type="ARBA" id="ARBA00023136"/>
    </source>
</evidence>
<protein>
    <submittedName>
        <fullName evidence="9">Class 3 adenylate cyclase</fullName>
    </submittedName>
</protein>
<evidence type="ECO:0000256" key="7">
    <source>
        <dbReference type="SAM" id="Phobius"/>
    </source>
</evidence>
<dbReference type="SUPFAM" id="SSF55073">
    <property type="entry name" value="Nucleotide cyclase"/>
    <property type="match status" value="1"/>
</dbReference>
<dbReference type="GO" id="GO:0004016">
    <property type="term" value="F:adenylate cyclase activity"/>
    <property type="evidence" value="ECO:0007669"/>
    <property type="project" value="UniProtKB-ARBA"/>
</dbReference>
<dbReference type="OrthoDB" id="9806735at2"/>
<comment type="similarity">
    <text evidence="2">Belongs to the adenylyl cyclase class-3 family.</text>
</comment>
<feature type="transmembrane region" description="Helical" evidence="7">
    <location>
        <begin position="341"/>
        <end position="360"/>
    </location>
</feature>
<dbReference type="FunFam" id="3.30.70.1230:FF:000016">
    <property type="entry name" value="Adenylate/guanylate cyclase domain-containing protein"/>
    <property type="match status" value="1"/>
</dbReference>
<dbReference type="GO" id="GO:0006171">
    <property type="term" value="P:cAMP biosynthetic process"/>
    <property type="evidence" value="ECO:0007669"/>
    <property type="project" value="TreeGrafter"/>
</dbReference>
<dbReference type="Pfam" id="PF05226">
    <property type="entry name" value="CHASE2"/>
    <property type="match status" value="1"/>
</dbReference>
<comment type="caution">
    <text evidence="9">The sequence shown here is derived from an EMBL/GenBank/DDBJ whole genome shotgun (WGS) entry which is preliminary data.</text>
</comment>
<feature type="domain" description="Guanylate cyclase" evidence="8">
    <location>
        <begin position="455"/>
        <end position="587"/>
    </location>
</feature>
<dbReference type="Gene3D" id="3.30.70.1230">
    <property type="entry name" value="Nucleotide cyclase"/>
    <property type="match status" value="1"/>
</dbReference>
<dbReference type="SMART" id="SM01080">
    <property type="entry name" value="CHASE2"/>
    <property type="match status" value="1"/>
</dbReference>
<gene>
    <name evidence="9" type="ORF">LZ24_01304</name>
</gene>
<dbReference type="AlphaFoldDB" id="A0A562RVT7"/>
<dbReference type="RefSeq" id="WP_144683683.1">
    <property type="nucleotide sequence ID" value="NZ_VLLC01000008.1"/>
</dbReference>
<dbReference type="CDD" id="cd07302">
    <property type="entry name" value="CHD"/>
    <property type="match status" value="1"/>
</dbReference>
<keyword evidence="10" id="KW-1185">Reference proteome</keyword>
<dbReference type="EMBL" id="VLLC01000008">
    <property type="protein sequence ID" value="TWI73217.1"/>
    <property type="molecule type" value="Genomic_DNA"/>
</dbReference>
<keyword evidence="4 7" id="KW-0812">Transmembrane</keyword>
<accession>A0A562RVT7</accession>
<evidence type="ECO:0000256" key="5">
    <source>
        <dbReference type="ARBA" id="ARBA00022989"/>
    </source>
</evidence>